<accession>R4YPA5</accession>
<evidence type="ECO:0000313" key="2">
    <source>
        <dbReference type="Proteomes" id="UP000032749"/>
    </source>
</evidence>
<gene>
    <name evidence="1" type="ORF">OLEAN_C27110</name>
</gene>
<reference evidence="1 2" key="1">
    <citation type="journal article" date="2013" name="Nat. Commun.">
        <title>Genome sequence and functional genomic analysis of the oil-degrading bacterium Oleispira antarctica.</title>
        <authorList>
            <person name="Kube M."/>
            <person name="Chernikova T.N."/>
            <person name="Al-Ramahi Y."/>
            <person name="Beloqui A."/>
            <person name="Lopez-Cortez N."/>
            <person name="Guazzaroni M.E."/>
            <person name="Heipieper H.J."/>
            <person name="Klages S."/>
            <person name="Kotsyurbenko O.R."/>
            <person name="Langer I."/>
            <person name="Nechitaylo T.Y."/>
            <person name="Lunsdorf H."/>
            <person name="Fernandez M."/>
            <person name="Juarez S."/>
            <person name="Ciordia S."/>
            <person name="Singer A."/>
            <person name="Kagan O."/>
            <person name="Egorova O."/>
            <person name="Petit P.A."/>
            <person name="Stogios P."/>
            <person name="Kim Y."/>
            <person name="Tchigvintsev A."/>
            <person name="Flick R."/>
            <person name="Denaro R."/>
            <person name="Genovese M."/>
            <person name="Albar J.P."/>
            <person name="Reva O.N."/>
            <person name="Martinez-Gomariz M."/>
            <person name="Tran H."/>
            <person name="Ferrer M."/>
            <person name="Savchenko A."/>
            <person name="Yakunin A.F."/>
            <person name="Yakimov M.M."/>
            <person name="Golyshina O.V."/>
            <person name="Reinhardt R."/>
            <person name="Golyshin P.N."/>
        </authorList>
    </citation>
    <scope>NUCLEOTIDE SEQUENCE [LARGE SCALE GENOMIC DNA]</scope>
</reference>
<dbReference type="HOGENOM" id="CLU_152622_0_0_6"/>
<dbReference type="STRING" id="698738.OLEAN_C27110"/>
<dbReference type="KEGG" id="oai:OLEAN_C27110"/>
<evidence type="ECO:0000313" key="1">
    <source>
        <dbReference type="EMBL" id="CCK76887.1"/>
    </source>
</evidence>
<dbReference type="AlphaFoldDB" id="R4YPA5"/>
<organism evidence="1 2">
    <name type="scientific">Oleispira antarctica RB-8</name>
    <dbReference type="NCBI Taxonomy" id="698738"/>
    <lineage>
        <taxon>Bacteria</taxon>
        <taxon>Pseudomonadati</taxon>
        <taxon>Pseudomonadota</taxon>
        <taxon>Gammaproteobacteria</taxon>
        <taxon>Oceanospirillales</taxon>
        <taxon>Oceanospirillaceae</taxon>
        <taxon>Oleispira</taxon>
    </lineage>
</organism>
<sequence>MRICAVELKGDDAIFCIMSKNMGLLDIPEVRQRKITISNTQDTENMRWFQRQLLQLVTDYKVDKVVIKERPMKGKFAGGAVGFKLEAAIQLIEGLNVELITGSRIKEQLKHTPILMEYKQTKLKQFQEQAFITAYACLHMQDGLYGAG</sequence>
<dbReference type="OrthoDB" id="6214536at2"/>
<keyword evidence="2" id="KW-1185">Reference proteome</keyword>
<dbReference type="InterPro" id="IPR021378">
    <property type="entry name" value="DUF3010"/>
</dbReference>
<dbReference type="Pfam" id="PF11215">
    <property type="entry name" value="DUF3010"/>
    <property type="match status" value="1"/>
</dbReference>
<dbReference type="EMBL" id="FO203512">
    <property type="protein sequence ID" value="CCK76887.1"/>
    <property type="molecule type" value="Genomic_DNA"/>
</dbReference>
<protein>
    <submittedName>
        <fullName evidence="1">Uncharacterized protein</fullName>
    </submittedName>
</protein>
<proteinExistence type="predicted"/>
<dbReference type="Proteomes" id="UP000032749">
    <property type="component" value="Chromosome"/>
</dbReference>
<name>R4YPA5_OLEAN</name>
<dbReference type="PATRIC" id="fig|698738.3.peg.2810"/>